<proteinExistence type="inferred from homology"/>
<dbReference type="SMART" id="SM00647">
    <property type="entry name" value="IBR"/>
    <property type="match status" value="1"/>
</dbReference>
<dbReference type="InterPro" id="IPR017907">
    <property type="entry name" value="Znf_RING_CS"/>
</dbReference>
<dbReference type="GO" id="GO:0005737">
    <property type="term" value="C:cytoplasm"/>
    <property type="evidence" value="ECO:0000318"/>
    <property type="project" value="GO_Central"/>
</dbReference>
<dbReference type="Gene3D" id="3.30.40.10">
    <property type="entry name" value="Zinc/RING finger domain, C3HC4 (zinc finger)"/>
    <property type="match status" value="1"/>
</dbReference>
<evidence type="ECO:0000313" key="18">
    <source>
        <dbReference type="EnsemblPlants" id="KEH37672"/>
    </source>
</evidence>
<dbReference type="AlphaFoldDB" id="A0A072V755"/>
<evidence type="ECO:0000256" key="12">
    <source>
        <dbReference type="ARBA" id="ARBA00022833"/>
    </source>
</evidence>
<dbReference type="Gene3D" id="2.20.25.20">
    <property type="match status" value="1"/>
</dbReference>
<evidence type="ECO:0000313" key="19">
    <source>
        <dbReference type="Proteomes" id="UP000002051"/>
    </source>
</evidence>
<evidence type="ECO:0000256" key="10">
    <source>
        <dbReference type="ARBA" id="ARBA00022771"/>
    </source>
</evidence>
<evidence type="ECO:0000256" key="13">
    <source>
        <dbReference type="PROSITE-ProRule" id="PRU00175"/>
    </source>
</evidence>
<dbReference type="InterPro" id="IPR013083">
    <property type="entry name" value="Znf_RING/FYVE/PHD"/>
</dbReference>
<dbReference type="Gene3D" id="1.20.120.1750">
    <property type="match status" value="1"/>
</dbReference>
<evidence type="ECO:0000256" key="6">
    <source>
        <dbReference type="ARBA" id="ARBA00012251"/>
    </source>
</evidence>
<reference evidence="18" key="3">
    <citation type="submission" date="2015-04" db="UniProtKB">
        <authorList>
            <consortium name="EnsemblPlants"/>
        </authorList>
    </citation>
    <scope>IDENTIFICATION</scope>
    <source>
        <strain evidence="18">cv. Jemalong A17</strain>
    </source>
</reference>
<evidence type="ECO:0000313" key="16">
    <source>
        <dbReference type="EMBL" id="KEH37672.1"/>
    </source>
</evidence>
<keyword evidence="8" id="KW-0479">Metal-binding</keyword>
<organism evidence="16 19">
    <name type="scientific">Medicago truncatula</name>
    <name type="common">Barrel medic</name>
    <name type="synonym">Medicago tribuloides</name>
    <dbReference type="NCBI Taxonomy" id="3880"/>
    <lineage>
        <taxon>Eukaryota</taxon>
        <taxon>Viridiplantae</taxon>
        <taxon>Streptophyta</taxon>
        <taxon>Embryophyta</taxon>
        <taxon>Tracheophyta</taxon>
        <taxon>Spermatophyta</taxon>
        <taxon>Magnoliopsida</taxon>
        <taxon>eudicotyledons</taxon>
        <taxon>Gunneridae</taxon>
        <taxon>Pentapetalae</taxon>
        <taxon>rosids</taxon>
        <taxon>fabids</taxon>
        <taxon>Fabales</taxon>
        <taxon>Fabaceae</taxon>
        <taxon>Papilionoideae</taxon>
        <taxon>50 kb inversion clade</taxon>
        <taxon>NPAAA clade</taxon>
        <taxon>Hologalegina</taxon>
        <taxon>IRL clade</taxon>
        <taxon>Trifolieae</taxon>
        <taxon>Medicago</taxon>
    </lineage>
</organism>
<dbReference type="GO" id="GO:0061630">
    <property type="term" value="F:ubiquitin protein ligase activity"/>
    <property type="evidence" value="ECO:0000318"/>
    <property type="project" value="GO_Central"/>
</dbReference>
<evidence type="ECO:0000256" key="11">
    <source>
        <dbReference type="ARBA" id="ARBA00022786"/>
    </source>
</evidence>
<dbReference type="PROSITE" id="PS00518">
    <property type="entry name" value="ZF_RING_1"/>
    <property type="match status" value="1"/>
</dbReference>
<dbReference type="CDD" id="cd22582">
    <property type="entry name" value="BRcat_RBR_unk"/>
    <property type="match status" value="1"/>
</dbReference>
<dbReference type="InterPro" id="IPR001841">
    <property type="entry name" value="Znf_RING"/>
</dbReference>
<gene>
    <name evidence="18" type="primary">25486588</name>
    <name evidence="16" type="ordered locus">MTR_2g044290</name>
    <name evidence="17" type="ORF">MtrunA17_Chr2g0301761</name>
</gene>
<dbReference type="PANTHER" id="PTHR11685">
    <property type="entry name" value="RBR FAMILY RING FINGER AND IBR DOMAIN-CONTAINING"/>
    <property type="match status" value="1"/>
</dbReference>
<evidence type="ECO:0000256" key="4">
    <source>
        <dbReference type="ARBA" id="ARBA00004906"/>
    </source>
</evidence>
<accession>A0A072V755</accession>
<evidence type="ECO:0000256" key="5">
    <source>
        <dbReference type="ARBA" id="ARBA00005884"/>
    </source>
</evidence>
<dbReference type="Gramene" id="rna9592">
    <property type="protein sequence ID" value="RHN73736.1"/>
    <property type="gene ID" value="gene9592"/>
</dbReference>
<feature type="domain" description="RING-type" evidence="14">
    <location>
        <begin position="80"/>
        <end position="128"/>
    </location>
</feature>
<dbReference type="Proteomes" id="UP000265566">
    <property type="component" value="Chromosome 2"/>
</dbReference>
<comment type="similarity">
    <text evidence="5">Belongs to the RBR family. Ariadne subfamily.</text>
</comment>
<dbReference type="PROSITE" id="PS50089">
    <property type="entry name" value="ZF_RING_2"/>
    <property type="match status" value="1"/>
</dbReference>
<sequence>MAPGSSSRRRNKAPAEVIDLESFRLSGKRPISAVIDLSDEEDDDIKIINFIPKNTPYGKRKRNKFDKGESSNSSITPFVCEICTDTKTMKDAIYISGCSHAYCSDCVASYIGSKLEDNIVNIRCPFPKCKGSLEAEFCRFILPAEVFDRWGQGLCEAMFDVSEKFYCPFADCSALLINDGIDTVKNSECPNCNRMFCAKCKVPWHEGIECSEFEKLNADERKKEDVMLMRLAKDKKWRRCPKCRIYVAKSEGCNSMLCRFSF</sequence>
<dbReference type="OrthoDB" id="10009520at2759"/>
<dbReference type="InterPro" id="IPR002867">
    <property type="entry name" value="IBR_dom"/>
</dbReference>
<dbReference type="SUPFAM" id="SSF57850">
    <property type="entry name" value="RING/U-box"/>
    <property type="match status" value="3"/>
</dbReference>
<dbReference type="InterPro" id="IPR044066">
    <property type="entry name" value="TRIAD_supradom"/>
</dbReference>
<evidence type="ECO:0000259" key="15">
    <source>
        <dbReference type="PROSITE" id="PS51873"/>
    </source>
</evidence>
<dbReference type="Pfam" id="PF01485">
    <property type="entry name" value="IBR"/>
    <property type="match status" value="1"/>
</dbReference>
<dbReference type="InterPro" id="IPR031127">
    <property type="entry name" value="E3_UB_ligase_RBR"/>
</dbReference>
<dbReference type="EMBL" id="PSQE01000002">
    <property type="protein sequence ID" value="RHN73736.1"/>
    <property type="molecule type" value="Genomic_DNA"/>
</dbReference>
<comment type="pathway">
    <text evidence="4">Protein modification; protein ubiquitination.</text>
</comment>
<dbReference type="STRING" id="3880.A0A072V755"/>
<dbReference type="EC" id="2.3.2.31" evidence="6"/>
<dbReference type="EMBL" id="CM001218">
    <property type="protein sequence ID" value="KEH37672.1"/>
    <property type="molecule type" value="Genomic_DNA"/>
</dbReference>
<dbReference type="Proteomes" id="UP000002051">
    <property type="component" value="Chromosome 2"/>
</dbReference>
<keyword evidence="19" id="KW-1185">Reference proteome</keyword>
<comment type="function">
    <text evidence="3">Might act as an E3 ubiquitin-protein ligase, or as part of E3 complex, which accepts ubiquitin from specific E2 ubiquitin-conjugating enzymes and then transfers it to substrates.</text>
</comment>
<dbReference type="KEGG" id="mtr:25486588"/>
<dbReference type="EnsemblPlants" id="KEH37672">
    <property type="protein sequence ID" value="KEH37672"/>
    <property type="gene ID" value="MTR_2g044290"/>
</dbReference>
<name>A0A072V755_MEDTR</name>
<comment type="catalytic activity">
    <reaction evidence="1">
        <text>[E2 ubiquitin-conjugating enzyme]-S-ubiquitinyl-L-cysteine + [acceptor protein]-L-lysine = [E2 ubiquitin-conjugating enzyme]-L-cysteine + [acceptor protein]-N(6)-ubiquitinyl-L-lysine.</text>
        <dbReference type="EC" id="2.3.2.31"/>
    </reaction>
</comment>
<dbReference type="FunFam" id="3.30.40.10:FF:000230">
    <property type="entry name" value="RBR-type E3 ubiquitin transferase"/>
    <property type="match status" value="1"/>
</dbReference>
<evidence type="ECO:0000256" key="9">
    <source>
        <dbReference type="ARBA" id="ARBA00022737"/>
    </source>
</evidence>
<dbReference type="GO" id="GO:0000151">
    <property type="term" value="C:ubiquitin ligase complex"/>
    <property type="evidence" value="ECO:0000318"/>
    <property type="project" value="GO_Central"/>
</dbReference>
<evidence type="ECO:0000256" key="8">
    <source>
        <dbReference type="ARBA" id="ARBA00022723"/>
    </source>
</evidence>
<dbReference type="GO" id="GO:0008270">
    <property type="term" value="F:zinc ion binding"/>
    <property type="evidence" value="ECO:0007669"/>
    <property type="project" value="UniProtKB-KW"/>
</dbReference>
<keyword evidence="12" id="KW-0862">Zinc</keyword>
<evidence type="ECO:0000256" key="3">
    <source>
        <dbReference type="ARBA" id="ARBA00003976"/>
    </source>
</evidence>
<reference evidence="17" key="4">
    <citation type="journal article" date="2018" name="Nat. Plants">
        <title>Whole-genome landscape of Medicago truncatula symbiotic genes.</title>
        <authorList>
            <person name="Pecrix Y."/>
            <person name="Gamas P."/>
            <person name="Carrere S."/>
        </authorList>
    </citation>
    <scope>NUCLEOTIDE SEQUENCE</scope>
    <source>
        <tissue evidence="17">Leaves</tissue>
    </source>
</reference>
<dbReference type="PROSITE" id="PS51873">
    <property type="entry name" value="TRIAD"/>
    <property type="match status" value="1"/>
</dbReference>
<protein>
    <recommendedName>
        <fullName evidence="6">RBR-type E3 ubiquitin transferase</fullName>
        <ecNumber evidence="6">2.3.2.31</ecNumber>
    </recommendedName>
</protein>
<comment type="cofactor">
    <cofactor evidence="2">
        <name>Zn(2+)</name>
        <dbReference type="ChEBI" id="CHEBI:29105"/>
    </cofactor>
</comment>
<evidence type="ECO:0000256" key="7">
    <source>
        <dbReference type="ARBA" id="ARBA00022679"/>
    </source>
</evidence>
<keyword evidence="11" id="KW-0833">Ubl conjugation pathway</keyword>
<evidence type="ECO:0000256" key="2">
    <source>
        <dbReference type="ARBA" id="ARBA00001947"/>
    </source>
</evidence>
<keyword evidence="9" id="KW-0677">Repeat</keyword>
<dbReference type="UniPathway" id="UPA00143"/>
<dbReference type="HOGENOM" id="CLU_022048_3_3_1"/>
<feature type="domain" description="RING-type" evidence="15">
    <location>
        <begin position="76"/>
        <end position="262"/>
    </location>
</feature>
<evidence type="ECO:0000313" key="17">
    <source>
        <dbReference type="EMBL" id="RHN73736.1"/>
    </source>
</evidence>
<keyword evidence="10 13" id="KW-0863">Zinc-finger</keyword>
<reference evidence="16 19" key="1">
    <citation type="journal article" date="2011" name="Nature">
        <title>The Medicago genome provides insight into the evolution of rhizobial symbioses.</title>
        <authorList>
            <person name="Young N.D."/>
            <person name="Debelle F."/>
            <person name="Oldroyd G.E."/>
            <person name="Geurts R."/>
            <person name="Cannon S.B."/>
            <person name="Udvardi M.K."/>
            <person name="Benedito V.A."/>
            <person name="Mayer K.F."/>
            <person name="Gouzy J."/>
            <person name="Schoof H."/>
            <person name="Van de Peer Y."/>
            <person name="Proost S."/>
            <person name="Cook D.R."/>
            <person name="Meyers B.C."/>
            <person name="Spannagl M."/>
            <person name="Cheung F."/>
            <person name="De Mita S."/>
            <person name="Krishnakumar V."/>
            <person name="Gundlach H."/>
            <person name="Zhou S."/>
            <person name="Mudge J."/>
            <person name="Bharti A.K."/>
            <person name="Murray J.D."/>
            <person name="Naoumkina M.A."/>
            <person name="Rosen B."/>
            <person name="Silverstein K.A."/>
            <person name="Tang H."/>
            <person name="Rombauts S."/>
            <person name="Zhao P.X."/>
            <person name="Zhou P."/>
            <person name="Barbe V."/>
            <person name="Bardou P."/>
            <person name="Bechner M."/>
            <person name="Bellec A."/>
            <person name="Berger A."/>
            <person name="Berges H."/>
            <person name="Bidwell S."/>
            <person name="Bisseling T."/>
            <person name="Choisne N."/>
            <person name="Couloux A."/>
            <person name="Denny R."/>
            <person name="Deshpande S."/>
            <person name="Dai X."/>
            <person name="Doyle J.J."/>
            <person name="Dudez A.M."/>
            <person name="Farmer A.D."/>
            <person name="Fouteau S."/>
            <person name="Franken C."/>
            <person name="Gibelin C."/>
            <person name="Gish J."/>
            <person name="Goldstein S."/>
            <person name="Gonzalez A.J."/>
            <person name="Green P.J."/>
            <person name="Hallab A."/>
            <person name="Hartog M."/>
            <person name="Hua A."/>
            <person name="Humphray S.J."/>
            <person name="Jeong D.H."/>
            <person name="Jing Y."/>
            <person name="Jocker A."/>
            <person name="Kenton S.M."/>
            <person name="Kim D.J."/>
            <person name="Klee K."/>
            <person name="Lai H."/>
            <person name="Lang C."/>
            <person name="Lin S."/>
            <person name="Macmil S.L."/>
            <person name="Magdelenat G."/>
            <person name="Matthews L."/>
            <person name="McCorrison J."/>
            <person name="Monaghan E.L."/>
            <person name="Mun J.H."/>
            <person name="Najar F.Z."/>
            <person name="Nicholson C."/>
            <person name="Noirot C."/>
            <person name="O'Bleness M."/>
            <person name="Paule C.R."/>
            <person name="Poulain J."/>
            <person name="Prion F."/>
            <person name="Qin B."/>
            <person name="Qu C."/>
            <person name="Retzel E.F."/>
            <person name="Riddle C."/>
            <person name="Sallet E."/>
            <person name="Samain S."/>
            <person name="Samson N."/>
            <person name="Sanders I."/>
            <person name="Saurat O."/>
            <person name="Scarpelli C."/>
            <person name="Schiex T."/>
            <person name="Segurens B."/>
            <person name="Severin A.J."/>
            <person name="Sherrier D.J."/>
            <person name="Shi R."/>
            <person name="Sims S."/>
            <person name="Singer S.R."/>
            <person name="Sinharoy S."/>
            <person name="Sterck L."/>
            <person name="Viollet A."/>
            <person name="Wang B.B."/>
            <person name="Wang K."/>
            <person name="Wang M."/>
            <person name="Wang X."/>
            <person name="Warfsmann J."/>
            <person name="Weissenbach J."/>
            <person name="White D.D."/>
            <person name="White J.D."/>
            <person name="Wiley G.B."/>
            <person name="Wincker P."/>
            <person name="Xing Y."/>
            <person name="Yang L."/>
            <person name="Yao Z."/>
            <person name="Ying F."/>
            <person name="Zhai J."/>
            <person name="Zhou L."/>
            <person name="Zuber A."/>
            <person name="Denarie J."/>
            <person name="Dixon R.A."/>
            <person name="May G.D."/>
            <person name="Schwartz D.C."/>
            <person name="Rogers J."/>
            <person name="Quetier F."/>
            <person name="Town C.D."/>
            <person name="Roe B.A."/>
        </authorList>
    </citation>
    <scope>NUCLEOTIDE SEQUENCE [LARGE SCALE GENOMIC DNA]</scope>
    <source>
        <strain evidence="16">A17</strain>
        <strain evidence="18 19">cv. Jemalong A17</strain>
    </source>
</reference>
<evidence type="ECO:0000259" key="14">
    <source>
        <dbReference type="PROSITE" id="PS50089"/>
    </source>
</evidence>
<reference evidence="16 19" key="2">
    <citation type="journal article" date="2014" name="BMC Genomics">
        <title>An improved genome release (version Mt4.0) for the model legume Medicago truncatula.</title>
        <authorList>
            <person name="Tang H."/>
            <person name="Krishnakumar V."/>
            <person name="Bidwell S."/>
            <person name="Rosen B."/>
            <person name="Chan A."/>
            <person name="Zhou S."/>
            <person name="Gentzbittel L."/>
            <person name="Childs K.L."/>
            <person name="Yandell M."/>
            <person name="Gundlach H."/>
            <person name="Mayer K.F."/>
            <person name="Schwartz D.C."/>
            <person name="Town C.D."/>
        </authorList>
    </citation>
    <scope>GENOME REANNOTATION</scope>
    <source>
        <strain evidence="16">A17</strain>
        <strain evidence="18 19">cv. Jemalong A17</strain>
    </source>
</reference>
<keyword evidence="7" id="KW-0808">Transferase</keyword>
<dbReference type="GO" id="GO:0031624">
    <property type="term" value="F:ubiquitin conjugating enzyme binding"/>
    <property type="evidence" value="ECO:0000318"/>
    <property type="project" value="GO_Central"/>
</dbReference>
<evidence type="ECO:0000256" key="1">
    <source>
        <dbReference type="ARBA" id="ARBA00001798"/>
    </source>
</evidence>
<dbReference type="GO" id="GO:0016567">
    <property type="term" value="P:protein ubiquitination"/>
    <property type="evidence" value="ECO:0007669"/>
    <property type="project" value="UniProtKB-UniPathway"/>
</dbReference>
<dbReference type="GO" id="GO:0006511">
    <property type="term" value="P:ubiquitin-dependent protein catabolic process"/>
    <property type="evidence" value="ECO:0000318"/>
    <property type="project" value="GO_Central"/>
</dbReference>